<proteinExistence type="predicted"/>
<feature type="domain" description="HTH merR-type" evidence="2">
    <location>
        <begin position="1"/>
        <end position="69"/>
    </location>
</feature>
<keyword evidence="1" id="KW-0238">DNA-binding</keyword>
<dbReference type="PRINTS" id="PR00040">
    <property type="entry name" value="HTHMERR"/>
</dbReference>
<dbReference type="Pfam" id="PF13411">
    <property type="entry name" value="MerR_1"/>
    <property type="match status" value="1"/>
</dbReference>
<dbReference type="GO" id="GO:0003677">
    <property type="term" value="F:DNA binding"/>
    <property type="evidence" value="ECO:0007669"/>
    <property type="project" value="UniProtKB-KW"/>
</dbReference>
<evidence type="ECO:0000259" key="2">
    <source>
        <dbReference type="PROSITE" id="PS50937"/>
    </source>
</evidence>
<dbReference type="PROSITE" id="PS50937">
    <property type="entry name" value="HTH_MERR_2"/>
    <property type="match status" value="1"/>
</dbReference>
<dbReference type="OrthoDB" id="9802944at2"/>
<dbReference type="PANTHER" id="PTHR30204">
    <property type="entry name" value="REDOX-CYCLING DRUG-SENSING TRANSCRIPTIONAL ACTIVATOR SOXR"/>
    <property type="match status" value="1"/>
</dbReference>
<dbReference type="PROSITE" id="PS00552">
    <property type="entry name" value="HTH_MERR_1"/>
    <property type="match status" value="1"/>
</dbReference>
<gene>
    <name evidence="3" type="ORF">ASD8599_01221</name>
</gene>
<dbReference type="Proteomes" id="UP000244880">
    <property type="component" value="Unassembled WGS sequence"/>
</dbReference>
<dbReference type="AlphaFoldDB" id="A0A2R8BBQ7"/>
<evidence type="ECO:0000313" key="3">
    <source>
        <dbReference type="EMBL" id="SPH20485.1"/>
    </source>
</evidence>
<accession>A0A2R8BBQ7</accession>
<dbReference type="EMBL" id="OMOR01000001">
    <property type="protein sequence ID" value="SPH20485.1"/>
    <property type="molecule type" value="Genomic_DNA"/>
</dbReference>
<dbReference type="SMART" id="SM00422">
    <property type="entry name" value="HTH_MERR"/>
    <property type="match status" value="1"/>
</dbReference>
<dbReference type="InterPro" id="IPR009061">
    <property type="entry name" value="DNA-bd_dom_put_sf"/>
</dbReference>
<keyword evidence="4" id="KW-1185">Reference proteome</keyword>
<name>A0A2R8BBQ7_9RHOB</name>
<dbReference type="InterPro" id="IPR047057">
    <property type="entry name" value="MerR_fam"/>
</dbReference>
<evidence type="ECO:0000256" key="1">
    <source>
        <dbReference type="ARBA" id="ARBA00023125"/>
    </source>
</evidence>
<dbReference type="InterPro" id="IPR000551">
    <property type="entry name" value="MerR-type_HTH_dom"/>
</dbReference>
<dbReference type="CDD" id="cd01109">
    <property type="entry name" value="HTH_YyaN"/>
    <property type="match status" value="1"/>
</dbReference>
<dbReference type="SUPFAM" id="SSF46955">
    <property type="entry name" value="Putative DNA-binding domain"/>
    <property type="match status" value="1"/>
</dbReference>
<evidence type="ECO:0000313" key="4">
    <source>
        <dbReference type="Proteomes" id="UP000244880"/>
    </source>
</evidence>
<sequence>MKISEAARASGLSTHTIRYYEASGMLPGVLRGTDGHRQFSPENVDWLALLASLRDTGMPLKTMRHFAGLYRKGDVTVQDRKDILFAHDTYLQGQQVKLTACRALLEHKLERYNDLLGATS</sequence>
<reference evidence="3 4" key="1">
    <citation type="submission" date="2018-03" db="EMBL/GenBank/DDBJ databases">
        <authorList>
            <person name="Keele B.F."/>
        </authorList>
    </citation>
    <scope>NUCLEOTIDE SEQUENCE [LARGE SCALE GENOMIC DNA]</scope>
    <source>
        <strain evidence="3 4">CECT 8599</strain>
    </source>
</reference>
<dbReference type="PANTHER" id="PTHR30204:SF98">
    <property type="entry name" value="HTH-TYPE TRANSCRIPTIONAL REGULATOR ADHR"/>
    <property type="match status" value="1"/>
</dbReference>
<organism evidence="3 4">
    <name type="scientific">Ascidiaceihabitans donghaensis</name>
    <dbReference type="NCBI Taxonomy" id="1510460"/>
    <lineage>
        <taxon>Bacteria</taxon>
        <taxon>Pseudomonadati</taxon>
        <taxon>Pseudomonadota</taxon>
        <taxon>Alphaproteobacteria</taxon>
        <taxon>Rhodobacterales</taxon>
        <taxon>Paracoccaceae</taxon>
        <taxon>Ascidiaceihabitans</taxon>
    </lineage>
</organism>
<protein>
    <submittedName>
        <fullName evidence="3">Putative HTH-type transcriptional regulator</fullName>
    </submittedName>
</protein>
<dbReference type="RefSeq" id="WP_108827694.1">
    <property type="nucleotide sequence ID" value="NZ_OMOR01000001.1"/>
</dbReference>
<dbReference type="Gene3D" id="1.10.1660.10">
    <property type="match status" value="1"/>
</dbReference>
<dbReference type="GO" id="GO:0003700">
    <property type="term" value="F:DNA-binding transcription factor activity"/>
    <property type="evidence" value="ECO:0007669"/>
    <property type="project" value="InterPro"/>
</dbReference>